<name>A0A3E3E2J5_9FIRM</name>
<dbReference type="AlphaFoldDB" id="A0A3E3E2J5"/>
<dbReference type="GO" id="GO:0003677">
    <property type="term" value="F:DNA binding"/>
    <property type="evidence" value="ECO:0007669"/>
    <property type="project" value="UniProtKB-KW"/>
</dbReference>
<dbReference type="Pfam" id="PF01381">
    <property type="entry name" value="HTH_3"/>
    <property type="match status" value="1"/>
</dbReference>
<keyword evidence="1" id="KW-0238">DNA-binding</keyword>
<organism evidence="4 5">
    <name type="scientific">Anaerofustis stercorihominis</name>
    <dbReference type="NCBI Taxonomy" id="214853"/>
    <lineage>
        <taxon>Bacteria</taxon>
        <taxon>Bacillati</taxon>
        <taxon>Bacillota</taxon>
        <taxon>Clostridia</taxon>
        <taxon>Eubacteriales</taxon>
        <taxon>Eubacteriaceae</taxon>
        <taxon>Anaerofustis</taxon>
    </lineage>
</organism>
<feature type="transmembrane region" description="Helical" evidence="2">
    <location>
        <begin position="216"/>
        <end position="236"/>
    </location>
</feature>
<dbReference type="RefSeq" id="WP_117530866.1">
    <property type="nucleotide sequence ID" value="NZ_QUSM01000001.1"/>
</dbReference>
<dbReference type="SMART" id="SM00530">
    <property type="entry name" value="HTH_XRE"/>
    <property type="match status" value="1"/>
</dbReference>
<comment type="caution">
    <text evidence="4">The sequence shown here is derived from an EMBL/GenBank/DDBJ whole genome shotgun (WGS) entry which is preliminary data.</text>
</comment>
<gene>
    <name evidence="4" type="ORF">DW687_00290</name>
</gene>
<dbReference type="Proteomes" id="UP000261212">
    <property type="component" value="Unassembled WGS sequence"/>
</dbReference>
<dbReference type="PANTHER" id="PTHR46558">
    <property type="entry name" value="TRACRIPTIONAL REGULATORY PROTEIN-RELATED-RELATED"/>
    <property type="match status" value="1"/>
</dbReference>
<dbReference type="InterPro" id="IPR010982">
    <property type="entry name" value="Lambda_DNA-bd_dom_sf"/>
</dbReference>
<protein>
    <submittedName>
        <fullName evidence="4">Helix-turn-helix domain-containing protein</fullName>
    </submittedName>
</protein>
<sequence>MNYKKIGTFICSLRKEKNLTQKELADKLNITNKAISKWERGISCPDISLLIPLSDILDVTTNEILNGEREEISDINEDIDRKVKKTLTYMVNISSEKSKKYLNYIFLGISFSLIISMIICLICDYVLYNSFSWSLVVCASCILSWLIILSIFKFKRDKFKSVIISITLSIIPYLFTLSVILENNLIFSLGSILAVLGIIYIWILYYLYIKMKHKKFKVIGIAFLLLIPLSFFINRIANYFLGPDPFEIFNVILNTFSAIIIALICFKISRKRNED</sequence>
<feature type="transmembrane region" description="Helical" evidence="2">
    <location>
        <begin position="104"/>
        <end position="127"/>
    </location>
</feature>
<dbReference type="PANTHER" id="PTHR46558:SF11">
    <property type="entry name" value="HTH-TYPE TRANSCRIPTIONAL REGULATOR XRE"/>
    <property type="match status" value="1"/>
</dbReference>
<dbReference type="PROSITE" id="PS50943">
    <property type="entry name" value="HTH_CROC1"/>
    <property type="match status" value="1"/>
</dbReference>
<keyword evidence="2" id="KW-0812">Transmembrane</keyword>
<dbReference type="InterPro" id="IPR001387">
    <property type="entry name" value="Cro/C1-type_HTH"/>
</dbReference>
<feature type="domain" description="HTH cro/C1-type" evidence="3">
    <location>
        <begin position="13"/>
        <end position="64"/>
    </location>
</feature>
<evidence type="ECO:0000256" key="2">
    <source>
        <dbReference type="SAM" id="Phobius"/>
    </source>
</evidence>
<evidence type="ECO:0000313" key="4">
    <source>
        <dbReference type="EMBL" id="RGD75794.1"/>
    </source>
</evidence>
<feature type="transmembrane region" description="Helical" evidence="2">
    <location>
        <begin position="159"/>
        <end position="180"/>
    </location>
</feature>
<keyword evidence="2" id="KW-1133">Transmembrane helix</keyword>
<keyword evidence="2" id="KW-0472">Membrane</keyword>
<feature type="transmembrane region" description="Helical" evidence="2">
    <location>
        <begin position="186"/>
        <end position="209"/>
    </location>
</feature>
<reference evidence="4 5" key="1">
    <citation type="submission" date="2018-08" db="EMBL/GenBank/DDBJ databases">
        <title>A genome reference for cultivated species of the human gut microbiota.</title>
        <authorList>
            <person name="Zou Y."/>
            <person name="Xue W."/>
            <person name="Luo G."/>
        </authorList>
    </citation>
    <scope>NUCLEOTIDE SEQUENCE [LARGE SCALE GENOMIC DNA]</scope>
    <source>
        <strain evidence="4 5">AM25-6</strain>
    </source>
</reference>
<accession>A0A3E3E2J5</accession>
<evidence type="ECO:0000259" key="3">
    <source>
        <dbReference type="PROSITE" id="PS50943"/>
    </source>
</evidence>
<dbReference type="EMBL" id="QUSM01000001">
    <property type="protein sequence ID" value="RGD75794.1"/>
    <property type="molecule type" value="Genomic_DNA"/>
</dbReference>
<feature type="transmembrane region" description="Helical" evidence="2">
    <location>
        <begin position="133"/>
        <end position="152"/>
    </location>
</feature>
<evidence type="ECO:0000256" key="1">
    <source>
        <dbReference type="ARBA" id="ARBA00023125"/>
    </source>
</evidence>
<dbReference type="SUPFAM" id="SSF47413">
    <property type="entry name" value="lambda repressor-like DNA-binding domains"/>
    <property type="match status" value="1"/>
</dbReference>
<dbReference type="Gene3D" id="1.10.260.40">
    <property type="entry name" value="lambda repressor-like DNA-binding domains"/>
    <property type="match status" value="1"/>
</dbReference>
<proteinExistence type="predicted"/>
<feature type="transmembrane region" description="Helical" evidence="2">
    <location>
        <begin position="248"/>
        <end position="266"/>
    </location>
</feature>
<dbReference type="CDD" id="cd00093">
    <property type="entry name" value="HTH_XRE"/>
    <property type="match status" value="1"/>
</dbReference>
<evidence type="ECO:0000313" key="5">
    <source>
        <dbReference type="Proteomes" id="UP000261212"/>
    </source>
</evidence>